<keyword evidence="4 7" id="KW-0745">Spermidine biosynthesis</keyword>
<feature type="active site" description="Proton acceptor" evidence="7 8">
    <location>
        <position position="161"/>
    </location>
</feature>
<comment type="pathway">
    <text evidence="7">Amine and polyamine biosynthesis; spermidine biosynthesis; spermidine from putrescine: step 1/1.</text>
</comment>
<dbReference type="Gene3D" id="3.40.50.150">
    <property type="entry name" value="Vaccinia Virus protein VP39"/>
    <property type="match status" value="1"/>
</dbReference>
<comment type="function">
    <text evidence="7">Catalyzes the irreversible transfer of a propylamine group from the amino donor S-adenosylmethioninamine (decarboxy-AdoMet) to putrescine (1,4-diaminobutane) to yield spermidine.</text>
</comment>
<sequence length="312" mass="35580">MSGCQLRDYFPEILTGGDIFLHSAEEILELKKTKYQKLALIKSKLYGKVLLLDNICQISEVDEFIYHELLVHVPAIFHGNPRNILILGGGDGCALREALKWKEVENITLVDIDEEVIKCGKTHFKTLNQNSLEHPKATILIENAFDFVKNTSKKWDLIICDLSDPVDDGPAMALFTKEFFSSLKNILHPQGIISIQSGPAAPPDHFYFTRVANTLKTIFPYFQACISFCQVYLTPLAFSIVSLKEFKTLNKKQIKEIIHTKIKGTLKFLDEEMFFAALTLPKFLKNAIENEQMVYSLKDMPRWFGNNLENTL</sequence>
<feature type="binding site" evidence="7">
    <location>
        <begin position="143"/>
        <end position="144"/>
    </location>
    <ligand>
        <name>S-methyl-5'-thioadenosine</name>
        <dbReference type="ChEBI" id="CHEBI:17509"/>
    </ligand>
</feature>
<dbReference type="PROSITE" id="PS51006">
    <property type="entry name" value="PABS_2"/>
    <property type="match status" value="1"/>
</dbReference>
<feature type="domain" description="PABS" evidence="9">
    <location>
        <begin position="7"/>
        <end position="243"/>
    </location>
</feature>
<dbReference type="UniPathway" id="UPA00248">
    <property type="reaction ID" value="UER00314"/>
</dbReference>
<reference evidence="10 11" key="1">
    <citation type="submission" date="2016-10" db="EMBL/GenBank/DDBJ databases">
        <authorList>
            <person name="de Groot N.N."/>
        </authorList>
    </citation>
    <scope>NUCLEOTIDE SEQUENCE [LARGE SCALE GENOMIC DNA]</scope>
    <source>
        <strain evidence="10 11">DSM 15269</strain>
    </source>
</reference>
<dbReference type="SUPFAM" id="SSF53335">
    <property type="entry name" value="S-adenosyl-L-methionine-dependent methyltransferases"/>
    <property type="match status" value="1"/>
</dbReference>
<evidence type="ECO:0000313" key="10">
    <source>
        <dbReference type="EMBL" id="SDN79429.1"/>
    </source>
</evidence>
<dbReference type="GO" id="GO:0008295">
    <property type="term" value="P:spermidine biosynthetic process"/>
    <property type="evidence" value="ECO:0007669"/>
    <property type="project" value="UniProtKB-UniRule"/>
</dbReference>
<evidence type="ECO:0000256" key="3">
    <source>
        <dbReference type="ARBA" id="ARBA00022679"/>
    </source>
</evidence>
<dbReference type="InterPro" id="IPR035246">
    <property type="entry name" value="Spermidine_synt_N"/>
</dbReference>
<dbReference type="Proteomes" id="UP000199602">
    <property type="component" value="Unassembled WGS sequence"/>
</dbReference>
<dbReference type="InterPro" id="IPR030373">
    <property type="entry name" value="PABS_CS"/>
</dbReference>
<dbReference type="HAMAP" id="MF_00198">
    <property type="entry name" value="Spermidine_synth"/>
    <property type="match status" value="1"/>
</dbReference>
<dbReference type="FunFam" id="3.40.50.150:FF:000088">
    <property type="entry name" value="Polyamine aminopropyltransferase"/>
    <property type="match status" value="1"/>
</dbReference>
<dbReference type="GO" id="GO:0004766">
    <property type="term" value="F:spermidine synthase activity"/>
    <property type="evidence" value="ECO:0007669"/>
    <property type="project" value="UniProtKB-UniRule"/>
</dbReference>
<dbReference type="AlphaFoldDB" id="A0A1H0EAR5"/>
<keyword evidence="3 7" id="KW-0808">Transferase</keyword>
<feature type="binding site" evidence="7">
    <location>
        <position position="67"/>
    </location>
    <ligand>
        <name>spermidine</name>
        <dbReference type="ChEBI" id="CHEBI:57834"/>
    </ligand>
</feature>
<evidence type="ECO:0000256" key="2">
    <source>
        <dbReference type="ARBA" id="ARBA00022490"/>
    </source>
</evidence>
<dbReference type="InterPro" id="IPR037163">
    <property type="entry name" value="Spermidine_synt_N_sf"/>
</dbReference>
<evidence type="ECO:0000256" key="4">
    <source>
        <dbReference type="ARBA" id="ARBA00023066"/>
    </source>
</evidence>
<evidence type="ECO:0000256" key="6">
    <source>
        <dbReference type="ARBA" id="ARBA00048874"/>
    </source>
</evidence>
<feature type="binding site" evidence="7">
    <location>
        <position position="91"/>
    </location>
    <ligand>
        <name>spermidine</name>
        <dbReference type="ChEBI" id="CHEBI:57834"/>
    </ligand>
</feature>
<dbReference type="Pfam" id="PF01564">
    <property type="entry name" value="Spermine_synth"/>
    <property type="match status" value="1"/>
</dbReference>
<evidence type="ECO:0000256" key="5">
    <source>
        <dbReference type="ARBA" id="ARBA00023115"/>
    </source>
</evidence>
<dbReference type="PANTHER" id="PTHR43317:SF1">
    <property type="entry name" value="THERMOSPERMINE SYNTHASE ACAULIS5"/>
    <property type="match status" value="1"/>
</dbReference>
<dbReference type="PROSITE" id="PS01330">
    <property type="entry name" value="PABS_1"/>
    <property type="match status" value="1"/>
</dbReference>
<dbReference type="RefSeq" id="WP_092065500.1">
    <property type="nucleotide sequence ID" value="NZ_FNIN01000007.1"/>
</dbReference>
<keyword evidence="2" id="KW-0963">Cytoplasm</keyword>
<dbReference type="OrthoDB" id="9793120at2"/>
<dbReference type="InterPro" id="IPR001045">
    <property type="entry name" value="Spermi_synthase"/>
</dbReference>
<keyword evidence="11" id="KW-1185">Reference proteome</keyword>
<proteinExistence type="inferred from homology"/>
<dbReference type="CDD" id="cd02440">
    <property type="entry name" value="AdoMet_MTases"/>
    <property type="match status" value="1"/>
</dbReference>
<accession>A0A1H0EAR5</accession>
<evidence type="ECO:0000259" key="9">
    <source>
        <dbReference type="PROSITE" id="PS51006"/>
    </source>
</evidence>
<comment type="caution">
    <text evidence="7">Lacks conserved residue(s) required for the propagation of feature annotation.</text>
</comment>
<dbReference type="Gene3D" id="2.30.140.10">
    <property type="entry name" value="Spermidine synthase, tetramerisation domain"/>
    <property type="match status" value="1"/>
</dbReference>
<dbReference type="InterPro" id="IPR029063">
    <property type="entry name" value="SAM-dependent_MTases_sf"/>
</dbReference>
<dbReference type="PANTHER" id="PTHR43317">
    <property type="entry name" value="THERMOSPERMINE SYNTHASE ACAULIS5"/>
    <property type="match status" value="1"/>
</dbReference>
<evidence type="ECO:0000256" key="8">
    <source>
        <dbReference type="PROSITE-ProRule" id="PRU00354"/>
    </source>
</evidence>
<evidence type="ECO:0000256" key="7">
    <source>
        <dbReference type="HAMAP-Rule" id="MF_00198"/>
    </source>
</evidence>
<feature type="binding site" evidence="7">
    <location>
        <position position="170"/>
    </location>
    <ligand>
        <name>S-methyl-5'-thioadenosine</name>
        <dbReference type="ChEBI" id="CHEBI:17509"/>
    </ligand>
</feature>
<comment type="catalytic activity">
    <reaction evidence="7">
        <text>S-adenosyl 3-(methylsulfanyl)propylamine + putrescine = S-methyl-5'-thioadenosine + spermidine + H(+)</text>
        <dbReference type="Rhea" id="RHEA:12721"/>
        <dbReference type="ChEBI" id="CHEBI:15378"/>
        <dbReference type="ChEBI" id="CHEBI:17509"/>
        <dbReference type="ChEBI" id="CHEBI:57443"/>
        <dbReference type="ChEBI" id="CHEBI:57834"/>
        <dbReference type="ChEBI" id="CHEBI:326268"/>
        <dbReference type="EC" id="2.5.1.16"/>
    </reaction>
</comment>
<feature type="binding site" evidence="7">
    <location>
        <position position="111"/>
    </location>
    <ligand>
        <name>S-methyl-5'-thioadenosine</name>
        <dbReference type="ChEBI" id="CHEBI:17509"/>
    </ligand>
</feature>
<dbReference type="InterPro" id="IPR030374">
    <property type="entry name" value="PABS"/>
</dbReference>
<dbReference type="GO" id="GO:0010487">
    <property type="term" value="F:thermospermine synthase activity"/>
    <property type="evidence" value="ECO:0007669"/>
    <property type="project" value="UniProtKB-EC"/>
</dbReference>
<keyword evidence="5 7" id="KW-0620">Polyamine biosynthesis</keyword>
<protein>
    <recommendedName>
        <fullName evidence="7">Polyamine aminopropyltransferase</fullName>
    </recommendedName>
    <alternativeName>
        <fullName evidence="7">Putrescine aminopropyltransferase</fullName>
        <shortName evidence="7">PAPT</shortName>
    </alternativeName>
    <alternativeName>
        <fullName evidence="7">Spermidine synthase</fullName>
        <shortName evidence="7">SPDS</shortName>
        <shortName evidence="7">SPDSY</shortName>
        <ecNumber evidence="7">2.5.1.16</ecNumber>
    </alternativeName>
</protein>
<feature type="binding site" evidence="7">
    <location>
        <position position="36"/>
    </location>
    <ligand>
        <name>S-methyl-5'-thioadenosine</name>
        <dbReference type="ChEBI" id="CHEBI:17509"/>
    </ligand>
</feature>
<comment type="catalytic activity">
    <reaction evidence="6">
        <text>S-adenosyl 3-(methylsulfanyl)propylamine + spermidine = thermospermine + S-methyl-5'-thioadenosine + H(+)</text>
        <dbReference type="Rhea" id="RHEA:30515"/>
        <dbReference type="ChEBI" id="CHEBI:15378"/>
        <dbReference type="ChEBI" id="CHEBI:17509"/>
        <dbReference type="ChEBI" id="CHEBI:57443"/>
        <dbReference type="ChEBI" id="CHEBI:57834"/>
        <dbReference type="ChEBI" id="CHEBI:59903"/>
        <dbReference type="EC" id="2.5.1.79"/>
    </reaction>
</comment>
<organism evidence="10 11">
    <name type="scientific">Desulfonauticus submarinus</name>
    <dbReference type="NCBI Taxonomy" id="206665"/>
    <lineage>
        <taxon>Bacteria</taxon>
        <taxon>Pseudomonadati</taxon>
        <taxon>Thermodesulfobacteriota</taxon>
        <taxon>Desulfovibrionia</taxon>
        <taxon>Desulfovibrionales</taxon>
        <taxon>Desulfonauticaceae</taxon>
        <taxon>Desulfonauticus</taxon>
    </lineage>
</organism>
<dbReference type="STRING" id="206665.SAMN04488516_10741"/>
<comment type="similarity">
    <text evidence="1 7">Belongs to the spermidine/spermine synthase family.</text>
</comment>
<comment type="subunit">
    <text evidence="7">Homodimer or homotetramer.</text>
</comment>
<dbReference type="EMBL" id="FNIN01000007">
    <property type="protein sequence ID" value="SDN79429.1"/>
    <property type="molecule type" value="Genomic_DNA"/>
</dbReference>
<gene>
    <name evidence="7" type="primary">speE</name>
    <name evidence="10" type="ORF">SAMN04488516_10741</name>
</gene>
<evidence type="ECO:0000313" key="11">
    <source>
        <dbReference type="Proteomes" id="UP000199602"/>
    </source>
</evidence>
<dbReference type="EC" id="2.5.1.16" evidence="7"/>
<evidence type="ECO:0000256" key="1">
    <source>
        <dbReference type="ARBA" id="ARBA00007867"/>
    </source>
</evidence>
<name>A0A1H0EAR5_9BACT</name>
<dbReference type="Pfam" id="PF17284">
    <property type="entry name" value="Spermine_synt_N"/>
    <property type="match status" value="1"/>
</dbReference>